<dbReference type="AlphaFoldDB" id="A0A377Q525"/>
<evidence type="ECO:0000313" key="1">
    <source>
        <dbReference type="EMBL" id="STQ90033.1"/>
    </source>
</evidence>
<organism evidence="1 3">
    <name type="scientific">Iodobacter fluviatilis</name>
    <dbReference type="NCBI Taxonomy" id="537"/>
    <lineage>
        <taxon>Bacteria</taxon>
        <taxon>Pseudomonadati</taxon>
        <taxon>Pseudomonadota</taxon>
        <taxon>Betaproteobacteria</taxon>
        <taxon>Neisseriales</taxon>
        <taxon>Chitinibacteraceae</taxon>
        <taxon>Iodobacter</taxon>
    </lineage>
</organism>
<protein>
    <submittedName>
        <fullName evidence="1">Uncharacterized protein</fullName>
    </submittedName>
</protein>
<name>A0A377Q525_9NEIS</name>
<evidence type="ECO:0000313" key="2">
    <source>
        <dbReference type="EMBL" id="TCU84567.1"/>
    </source>
</evidence>
<reference evidence="2 4" key="2">
    <citation type="submission" date="2019-03" db="EMBL/GenBank/DDBJ databases">
        <title>Genomic Encyclopedia of Type Strains, Phase IV (KMG-IV): sequencing the most valuable type-strain genomes for metagenomic binning, comparative biology and taxonomic classification.</title>
        <authorList>
            <person name="Goeker M."/>
        </authorList>
    </citation>
    <scope>NUCLEOTIDE SEQUENCE [LARGE SCALE GENOMIC DNA]</scope>
    <source>
        <strain evidence="2 4">DSM 3764</strain>
    </source>
</reference>
<reference evidence="1 3" key="1">
    <citation type="submission" date="2018-06" db="EMBL/GenBank/DDBJ databases">
        <authorList>
            <consortium name="Pathogen Informatics"/>
            <person name="Doyle S."/>
        </authorList>
    </citation>
    <scope>NUCLEOTIDE SEQUENCE [LARGE SCALE GENOMIC DNA]</scope>
    <source>
        <strain evidence="1 3">NCTC11159</strain>
    </source>
</reference>
<gene>
    <name evidence="2" type="ORF">EV682_10992</name>
    <name evidence="1" type="ORF">NCTC11159_01091</name>
</gene>
<evidence type="ECO:0000313" key="4">
    <source>
        <dbReference type="Proteomes" id="UP000295794"/>
    </source>
</evidence>
<dbReference type="Proteomes" id="UP000255108">
    <property type="component" value="Unassembled WGS sequence"/>
</dbReference>
<dbReference type="EMBL" id="SMBT01000009">
    <property type="protein sequence ID" value="TCU84567.1"/>
    <property type="molecule type" value="Genomic_DNA"/>
</dbReference>
<proteinExistence type="predicted"/>
<accession>A0A377Q525</accession>
<evidence type="ECO:0000313" key="3">
    <source>
        <dbReference type="Proteomes" id="UP000255108"/>
    </source>
</evidence>
<keyword evidence="4" id="KW-1185">Reference proteome</keyword>
<sequence length="46" mass="5275">MRHVIGEVVMPVSFSTGPFKFITIFRGKFAWVTMYCSKCMDLLGSR</sequence>
<dbReference type="EMBL" id="UGHR01000001">
    <property type="protein sequence ID" value="STQ90033.1"/>
    <property type="molecule type" value="Genomic_DNA"/>
</dbReference>
<dbReference type="Proteomes" id="UP000295794">
    <property type="component" value="Unassembled WGS sequence"/>
</dbReference>